<proteinExistence type="predicted"/>
<name>A0A835R2T9_VANPL</name>
<comment type="caution">
    <text evidence="1">The sequence shown here is derived from an EMBL/GenBank/DDBJ whole genome shotgun (WGS) entry which is preliminary data.</text>
</comment>
<gene>
    <name evidence="1" type="ORF">HPP92_012554</name>
</gene>
<dbReference type="Proteomes" id="UP000636800">
    <property type="component" value="Chromosome 5"/>
</dbReference>
<dbReference type="OrthoDB" id="1600564at2759"/>
<sequence length="255" mass="27425">MSAMAAPSGGGRSTSTPMLLFIPAALQQVEDFSPEWWELVKTLHGSVITGSVSTRTKRTLMAKRKRMIRLLKFEKELEEYGAFGDATQEQYGLVLDAVNDKVKFGLETDAEALMKRLSLKSPKNGVSTKTLVEPAKYKEKPAQRDSGLPSLGVPCSGAAADIFPSPFLKDTASLWSPLWLPPASRGDGAWNKPGPYLSASVEGDMVENPPCQIMAHHYGSPMGLLAVGPGQPFAPMLGLCPPLDRCSPTLPPRSG</sequence>
<evidence type="ECO:0000313" key="1">
    <source>
        <dbReference type="EMBL" id="KAG0481696.1"/>
    </source>
</evidence>
<organism evidence="1 2">
    <name type="scientific">Vanilla planifolia</name>
    <name type="common">Vanilla</name>
    <dbReference type="NCBI Taxonomy" id="51239"/>
    <lineage>
        <taxon>Eukaryota</taxon>
        <taxon>Viridiplantae</taxon>
        <taxon>Streptophyta</taxon>
        <taxon>Embryophyta</taxon>
        <taxon>Tracheophyta</taxon>
        <taxon>Spermatophyta</taxon>
        <taxon>Magnoliopsida</taxon>
        <taxon>Liliopsida</taxon>
        <taxon>Asparagales</taxon>
        <taxon>Orchidaceae</taxon>
        <taxon>Vanilloideae</taxon>
        <taxon>Vanilleae</taxon>
        <taxon>Vanilla</taxon>
    </lineage>
</organism>
<evidence type="ECO:0000313" key="2">
    <source>
        <dbReference type="Proteomes" id="UP000636800"/>
    </source>
</evidence>
<dbReference type="AlphaFoldDB" id="A0A835R2T9"/>
<reference evidence="1 2" key="1">
    <citation type="journal article" date="2020" name="Nat. Food">
        <title>A phased Vanilla planifolia genome enables genetic improvement of flavour and production.</title>
        <authorList>
            <person name="Hasing T."/>
            <person name="Tang H."/>
            <person name="Brym M."/>
            <person name="Khazi F."/>
            <person name="Huang T."/>
            <person name="Chambers A.H."/>
        </authorList>
    </citation>
    <scope>NUCLEOTIDE SEQUENCE [LARGE SCALE GENOMIC DNA]</scope>
    <source>
        <tissue evidence="1">Leaf</tissue>
    </source>
</reference>
<keyword evidence="2" id="KW-1185">Reference proteome</keyword>
<protein>
    <submittedName>
        <fullName evidence="1">Uncharacterized protein</fullName>
    </submittedName>
</protein>
<dbReference type="EMBL" id="JADCNL010000005">
    <property type="protein sequence ID" value="KAG0481696.1"/>
    <property type="molecule type" value="Genomic_DNA"/>
</dbReference>
<accession>A0A835R2T9</accession>